<evidence type="ECO:0000256" key="1">
    <source>
        <dbReference type="SAM" id="Phobius"/>
    </source>
</evidence>
<name>A0A9E6R556_9HYPH</name>
<keyword evidence="1" id="KW-1133">Transmembrane helix</keyword>
<evidence type="ECO:0000313" key="2">
    <source>
        <dbReference type="EMBL" id="QZN98390.1"/>
    </source>
</evidence>
<dbReference type="AlphaFoldDB" id="A0A9E6R556"/>
<keyword evidence="3" id="KW-1185">Reference proteome</keyword>
<keyword evidence="1" id="KW-0472">Membrane</keyword>
<proteinExistence type="predicted"/>
<dbReference type="RefSeq" id="WP_261401302.1">
    <property type="nucleotide sequence ID" value="NZ_CP081869.1"/>
</dbReference>
<keyword evidence="1" id="KW-0812">Transmembrane</keyword>
<evidence type="ECO:0000313" key="3">
    <source>
        <dbReference type="Proteomes" id="UP000825701"/>
    </source>
</evidence>
<protein>
    <submittedName>
        <fullName evidence="2">Uncharacterized protein</fullName>
    </submittedName>
</protein>
<dbReference type="KEGG" id="cmet:K6K41_14895"/>
<accession>A0A9E6R556</accession>
<feature type="transmembrane region" description="Helical" evidence="1">
    <location>
        <begin position="44"/>
        <end position="65"/>
    </location>
</feature>
<feature type="transmembrane region" description="Helical" evidence="1">
    <location>
        <begin position="12"/>
        <end position="32"/>
    </location>
</feature>
<dbReference type="EMBL" id="CP081869">
    <property type="protein sequence ID" value="QZN98390.1"/>
    <property type="molecule type" value="Genomic_DNA"/>
</dbReference>
<sequence>MAAALAARKKTLDRQTVMAILGLVVVAAVMVVDLKDFGRSLDGIVQILPWLVGLSIAIFVLNRWTFAIQAKALRRDFRQAGGA</sequence>
<gene>
    <name evidence="2" type="ORF">K6K41_14895</name>
</gene>
<reference evidence="2" key="1">
    <citation type="submission" date="2021-08" db="EMBL/GenBank/DDBJ databases">
        <authorList>
            <person name="Zhang H."/>
            <person name="Xu M."/>
            <person name="Yu Z."/>
            <person name="Yang L."/>
            <person name="Cai Y."/>
        </authorList>
    </citation>
    <scope>NUCLEOTIDE SEQUENCE</scope>
    <source>
        <strain evidence="2">CHL1</strain>
    </source>
</reference>
<organism evidence="2 3">
    <name type="scientific">Chenggangzhangella methanolivorans</name>
    <dbReference type="NCBI Taxonomy" id="1437009"/>
    <lineage>
        <taxon>Bacteria</taxon>
        <taxon>Pseudomonadati</taxon>
        <taxon>Pseudomonadota</taxon>
        <taxon>Alphaproteobacteria</taxon>
        <taxon>Hyphomicrobiales</taxon>
        <taxon>Methylopilaceae</taxon>
        <taxon>Chenggangzhangella</taxon>
    </lineage>
</organism>
<dbReference type="Proteomes" id="UP000825701">
    <property type="component" value="Chromosome"/>
</dbReference>